<protein>
    <submittedName>
        <fullName evidence="2">Cytosine deaminase</fullName>
        <ecNumber evidence="2">3.5.4.1</ecNumber>
    </submittedName>
</protein>
<keyword evidence="2" id="KW-0378">Hydrolase</keyword>
<dbReference type="Proteomes" id="UP000001015">
    <property type="component" value="Chromosome"/>
</dbReference>
<dbReference type="EC" id="3.5.4.1" evidence="2"/>
<dbReference type="Gene3D" id="2.30.40.10">
    <property type="entry name" value="Urease, subunit C, domain 1"/>
    <property type="match status" value="1"/>
</dbReference>
<dbReference type="STRING" id="273063.STK_10140"/>
<dbReference type="InterPro" id="IPR032466">
    <property type="entry name" value="Metal_Hydrolase"/>
</dbReference>
<accession>Q972X5</accession>
<dbReference type="EMBL" id="BA000023">
    <property type="protein sequence ID" value="BAB66038.1"/>
    <property type="molecule type" value="Genomic_DNA"/>
</dbReference>
<proteinExistence type="predicted"/>
<dbReference type="AlphaFoldDB" id="Q972X5"/>
<dbReference type="InterPro" id="IPR013108">
    <property type="entry name" value="Amidohydro_3"/>
</dbReference>
<dbReference type="Pfam" id="PF07969">
    <property type="entry name" value="Amidohydro_3"/>
    <property type="match status" value="1"/>
</dbReference>
<dbReference type="SUPFAM" id="SSF51556">
    <property type="entry name" value="Metallo-dependent hydrolases"/>
    <property type="match status" value="1"/>
</dbReference>
<evidence type="ECO:0000313" key="3">
    <source>
        <dbReference type="Proteomes" id="UP000001015"/>
    </source>
</evidence>
<reference evidence="3" key="1">
    <citation type="journal article" date="2001" name="DNA Res.">
        <title>Complete genome sequence of an aerobic thermoacidophilic Crenarchaeon, Sulfolobus tokodaii strain7.</title>
        <authorList>
            <person name="Kawarabayasi Y."/>
            <person name="Hino Y."/>
            <person name="Horikawa H."/>
            <person name="Jin-no K."/>
            <person name="Takahashi M."/>
            <person name="Sekine M."/>
            <person name="Baba S."/>
            <person name="Ankai A."/>
            <person name="Kosugi H."/>
            <person name="Hosoyama A."/>
            <person name="Fukui S."/>
            <person name="Nagai Y."/>
            <person name="Nishijima K."/>
            <person name="Otsuka R."/>
            <person name="Nakazawa H."/>
            <person name="Takamiya M."/>
            <person name="Kato Y."/>
            <person name="Yoshizawa T."/>
            <person name="Tanaka T."/>
            <person name="Kudoh Y."/>
            <person name="Yamazaki J."/>
            <person name="Kushida N."/>
            <person name="Oguchi A."/>
            <person name="Aoki K."/>
            <person name="Masuda S."/>
            <person name="Yanagii M."/>
            <person name="Nishimura M."/>
            <person name="Yamagishi A."/>
            <person name="Oshima T."/>
            <person name="Kikuchi H."/>
        </authorList>
    </citation>
    <scope>NUCLEOTIDE SEQUENCE [LARGE SCALE GENOMIC DNA]</scope>
    <source>
        <strain evidence="3">DSM 16993 / JCM 10545 / NBRC 100140 / 7</strain>
    </source>
</reference>
<dbReference type="InterPro" id="IPR011059">
    <property type="entry name" value="Metal-dep_hydrolase_composite"/>
</dbReference>
<dbReference type="PANTHER" id="PTHR32027:SF0">
    <property type="entry name" value="CYTOSINE DEAMINASE"/>
    <property type="match status" value="1"/>
</dbReference>
<sequence>MILIKIPAFYDMHSHLENAFIGNEGAKSLEEAVETWSKIRDKMTLNEIKKRIEKVALIELFYGTTHIRVHADTCSKNSVKAAILAKDELKEYIDLQIVAFPEQGIFKCSKDDFVRYSSMVDIIGGKPEADNDPYLHMDFIAELAYKLQKPIDVHIDQHDEKTKHSEYMLGVIKTHLALSHLTALHFYSENYAKKLIRMIKEKNASVISSPLTAFYLNGGNSYPMFRGVTRVKELLRENINVCLGHDDTQNPFYPAGVGDMLQVLWLLMNIEKTFDISWLDLITTNAEKEFGNKNEDYILVDLKDVKELLFTMMPRHVVFRKGKIVAKSTVEVKVLDLNPFDLMRELYRDNLNNSL</sequence>
<organism evidence="2 3">
    <name type="scientific">Sulfurisphaera tokodaii (strain DSM 16993 / JCM 10545 / NBRC 100140 / 7)</name>
    <name type="common">Sulfolobus tokodaii</name>
    <dbReference type="NCBI Taxonomy" id="273063"/>
    <lineage>
        <taxon>Archaea</taxon>
        <taxon>Thermoproteota</taxon>
        <taxon>Thermoprotei</taxon>
        <taxon>Sulfolobales</taxon>
        <taxon>Sulfolobaceae</taxon>
        <taxon>Sulfurisphaera</taxon>
    </lineage>
</organism>
<dbReference type="PANTHER" id="PTHR32027">
    <property type="entry name" value="CYTOSINE DEAMINASE"/>
    <property type="match status" value="1"/>
</dbReference>
<dbReference type="eggNOG" id="arCOG00697">
    <property type="taxonomic scope" value="Archaea"/>
</dbReference>
<dbReference type="KEGG" id="sto:STK_10140"/>
<dbReference type="Gene3D" id="3.20.20.140">
    <property type="entry name" value="Metal-dependent hydrolases"/>
    <property type="match status" value="1"/>
</dbReference>
<keyword evidence="3" id="KW-1185">Reference proteome</keyword>
<name>Q972X5_SULTO</name>
<dbReference type="GO" id="GO:0004131">
    <property type="term" value="F:cytosine deaminase activity"/>
    <property type="evidence" value="ECO:0007669"/>
    <property type="project" value="UniProtKB-EC"/>
</dbReference>
<dbReference type="InterPro" id="IPR052349">
    <property type="entry name" value="Metallo-hydrolase_Enzymes"/>
</dbReference>
<evidence type="ECO:0000313" key="2">
    <source>
        <dbReference type="EMBL" id="BAB66038.1"/>
    </source>
</evidence>
<dbReference type="PATRIC" id="fig|273063.9.peg.1141"/>
<feature type="domain" description="Amidohydrolase 3" evidence="1">
    <location>
        <begin position="137"/>
        <end position="288"/>
    </location>
</feature>
<evidence type="ECO:0000259" key="1">
    <source>
        <dbReference type="Pfam" id="PF07969"/>
    </source>
</evidence>
<gene>
    <name evidence="2" type="primary">ST1014</name>
    <name evidence="2" type="ordered locus">STK_10140</name>
</gene>